<evidence type="ECO:0000259" key="1">
    <source>
        <dbReference type="Pfam" id="PF13175"/>
    </source>
</evidence>
<feature type="domain" description="Endonuclease GajA/Old nuclease/RecF-like AAA" evidence="1">
    <location>
        <begin position="1"/>
        <end position="96"/>
    </location>
</feature>
<dbReference type="PANTHER" id="PTHR43581">
    <property type="entry name" value="ATP/GTP PHOSPHATASE"/>
    <property type="match status" value="1"/>
</dbReference>
<dbReference type="PANTHER" id="PTHR43581:SF4">
    <property type="entry name" value="ATP_GTP PHOSPHATASE"/>
    <property type="match status" value="1"/>
</dbReference>
<dbReference type="InterPro" id="IPR027417">
    <property type="entry name" value="P-loop_NTPase"/>
</dbReference>
<dbReference type="Proteomes" id="UP000275321">
    <property type="component" value="Unassembled WGS sequence"/>
</dbReference>
<evidence type="ECO:0000313" key="3">
    <source>
        <dbReference type="EMBL" id="RSB22817.1"/>
    </source>
</evidence>
<dbReference type="Gene3D" id="3.40.50.300">
    <property type="entry name" value="P-loop containing nucleotide triphosphate hydrolases"/>
    <property type="match status" value="1"/>
</dbReference>
<comment type="caution">
    <text evidence="3">The sequence shown here is derived from an EMBL/GenBank/DDBJ whole genome shotgun (WGS) entry which is preliminary data.</text>
</comment>
<protein>
    <submittedName>
        <fullName evidence="3">DUF2813 domain-containing protein</fullName>
    </submittedName>
</protein>
<dbReference type="InterPro" id="IPR051396">
    <property type="entry name" value="Bact_Antivir_Def_Nuclease"/>
</dbReference>
<dbReference type="InterPro" id="IPR034139">
    <property type="entry name" value="TOPRIM_OLD"/>
</dbReference>
<dbReference type="AlphaFoldDB" id="A0A3R8ZZY7"/>
<dbReference type="InterPro" id="IPR041685">
    <property type="entry name" value="AAA_GajA/Old/RecF-like"/>
</dbReference>
<evidence type="ECO:0000259" key="2">
    <source>
        <dbReference type="Pfam" id="PF20469"/>
    </source>
</evidence>
<dbReference type="RefSeq" id="WP_125366806.1">
    <property type="nucleotide sequence ID" value="NZ_RHWT01000083.1"/>
</dbReference>
<dbReference type="CDD" id="cd01026">
    <property type="entry name" value="TOPRIM_OLD"/>
    <property type="match status" value="1"/>
</dbReference>
<dbReference type="SUPFAM" id="SSF52540">
    <property type="entry name" value="P-loop containing nucleoside triphosphate hydrolases"/>
    <property type="match status" value="1"/>
</dbReference>
<sequence>MLIETLYISGFRNYHEAEINFRESTLIIGANDIGKTNLLFALRLLLDKSLSELDLEPRINDFHIDQDGVQSQEIEIVVRFGEVREDAVISKLSGYVSEDDELYIKYHACQSTMDFTISLSHDGLCYDEVPNRFYLKYLSLKYINSQRDLEKYIRLEKKHLLRLAQDVRSEEQSQSDGEVFTVLNQLLAEVNEKVREISYVASATSELNTELRKLSYNHERLTVQLDTGAIGVDQFIEKLELSASTNGKKLMLGGDGFNNQILLALWKAKSLREHDVTSEVVIYCIEEPEAHLFPHQQRKLASYLIENLPGQSIVTSHSPQIAVNFRPDCVIRLCASKGSTKAASNGCSACISTAWDEMGYRMSIIPAEAFFASAVLLVEGPSEVIFYTELAKALGLDLDLLNISILSVDGVQFEVYKKILQALHIGWVARTDNDVAKVPHRQEWSYTGANRALTLCGLSKGEHVSHEITSRERHNEWGRVTPLINANGVFLSITDLEGDLSNDFTAHLLDFSGAEDADAAADFLREKKAIKMRELLKHKRQFLAELADKDIARPLLAVQKLVRGEK</sequence>
<reference evidence="3 4" key="1">
    <citation type="submission" date="2018-10" db="EMBL/GenBank/DDBJ databases">
        <title>Transmission dynamics of multidrug resistant bacteria on intensive care unit surfaces.</title>
        <authorList>
            <person name="D'Souza A.W."/>
            <person name="Potter R.F."/>
            <person name="Wallace M."/>
            <person name="Shupe A."/>
            <person name="Patel S."/>
            <person name="Sun S."/>
            <person name="Gul D."/>
            <person name="Kwon J.H."/>
            <person name="Andleeb S."/>
            <person name="Burnham C.-A.D."/>
            <person name="Dantas G."/>
        </authorList>
    </citation>
    <scope>NUCLEOTIDE SEQUENCE [LARGE SCALE GENOMIC DNA]</scope>
    <source>
        <strain evidence="3 4">EC_073</strain>
    </source>
</reference>
<proteinExistence type="predicted"/>
<feature type="domain" description="Endonuclease GajA/Old nuclease/RecF-like AAA" evidence="1">
    <location>
        <begin position="131"/>
        <end position="322"/>
    </location>
</feature>
<feature type="domain" description="OLD protein-like TOPRIM" evidence="2">
    <location>
        <begin position="370"/>
        <end position="434"/>
    </location>
</feature>
<evidence type="ECO:0000313" key="4">
    <source>
        <dbReference type="Proteomes" id="UP000275321"/>
    </source>
</evidence>
<dbReference type="EMBL" id="RHWT01000083">
    <property type="protein sequence ID" value="RSB22817.1"/>
    <property type="molecule type" value="Genomic_DNA"/>
</dbReference>
<dbReference type="Pfam" id="PF13175">
    <property type="entry name" value="AAA_15"/>
    <property type="match status" value="2"/>
</dbReference>
<dbReference type="Pfam" id="PF20469">
    <property type="entry name" value="OLD-like_TOPRIM"/>
    <property type="match status" value="1"/>
</dbReference>
<accession>A0A3R8ZZY7</accession>
<organism evidence="3 4">
    <name type="scientific">Enterobacter cloacae</name>
    <dbReference type="NCBI Taxonomy" id="550"/>
    <lineage>
        <taxon>Bacteria</taxon>
        <taxon>Pseudomonadati</taxon>
        <taxon>Pseudomonadota</taxon>
        <taxon>Gammaproteobacteria</taxon>
        <taxon>Enterobacterales</taxon>
        <taxon>Enterobacteriaceae</taxon>
        <taxon>Enterobacter</taxon>
        <taxon>Enterobacter cloacae complex</taxon>
    </lineage>
</organism>
<gene>
    <name evidence="3" type="ORF">EGK68_25570</name>
</gene>
<name>A0A3R8ZZY7_ENTCL</name>